<dbReference type="PANTHER" id="PTHR22950:SF677">
    <property type="entry name" value="AMINO ACID TRANSPORTER TRANSMEMBRANE DOMAIN-CONTAINING PROTEIN"/>
    <property type="match status" value="1"/>
</dbReference>
<dbReference type="EMBL" id="CAXITT010000077">
    <property type="protein sequence ID" value="CAL1530913.1"/>
    <property type="molecule type" value="Genomic_DNA"/>
</dbReference>
<feature type="transmembrane region" description="Helical" evidence="5">
    <location>
        <begin position="199"/>
        <end position="220"/>
    </location>
</feature>
<evidence type="ECO:0000313" key="7">
    <source>
        <dbReference type="EMBL" id="CAL1530913.1"/>
    </source>
</evidence>
<dbReference type="GO" id="GO:0015179">
    <property type="term" value="F:L-amino acid transmembrane transporter activity"/>
    <property type="evidence" value="ECO:0007669"/>
    <property type="project" value="TreeGrafter"/>
</dbReference>
<feature type="domain" description="Amino acid transporter transmembrane" evidence="6">
    <location>
        <begin position="13"/>
        <end position="73"/>
    </location>
</feature>
<feature type="domain" description="Amino acid transporter transmembrane" evidence="6">
    <location>
        <begin position="123"/>
        <end position="440"/>
    </location>
</feature>
<gene>
    <name evidence="7" type="ORF">GSLYS_00005038001</name>
</gene>
<feature type="transmembrane region" description="Helical" evidence="5">
    <location>
        <begin position="176"/>
        <end position="192"/>
    </location>
</feature>
<evidence type="ECO:0000256" key="5">
    <source>
        <dbReference type="SAM" id="Phobius"/>
    </source>
</evidence>
<feature type="transmembrane region" description="Helical" evidence="5">
    <location>
        <begin position="19"/>
        <end position="38"/>
    </location>
</feature>
<sequence>MAGILGSSSGNGTTNPIKIFANIFIAFIGAGILGLPYAFKEAGILEGCFIMILVGVFSVKTMLLLVECKYRIIDRTTSGENFDDPREDGLYAHLMGSHEEKKDSLKEEGDLMTRIKDQKPFVAEDLTYGDVGNEAMGPAGRILVDFAVVLSQMGFSCAYLIFICRNLSNFVPKIEMAYWLLILLPPLSLLTLCRNLSSLAVTSFIAQCSNLFAFGIVFWFDFKHASSVKMHPREISMENLPFFAVIAIYCYEGAGLILPLEASLAKEVRPKFKKFFISTMVGITTLYITFGICGYLSFGPETNQIITLNLPNGDGFNLAVLVKSCMCLALFLSYPVMMFPVMKTLEHYFILDPDRSICKVNVMRGLVVLLTGGVVIMIPNFADLMALVGASFCTLLIFILPALFHLRLFKGKLNKRQIALNWLLVVIGIMGIICGLWDAIRRLSGDDGVTEVATAQTTIIPTALVPTAEVVTPTGRVVTPNGQAVTPTGHVDITNTTLDILAAVTKAMTSAANVVTTNNTTSLGLNHSSSTSSVFNTFNVTVVPKKG</sequence>
<evidence type="ECO:0000256" key="2">
    <source>
        <dbReference type="ARBA" id="ARBA00022692"/>
    </source>
</evidence>
<feature type="transmembrane region" description="Helical" evidence="5">
    <location>
        <begin position="360"/>
        <end position="378"/>
    </location>
</feature>
<dbReference type="GO" id="GO:0005774">
    <property type="term" value="C:vacuolar membrane"/>
    <property type="evidence" value="ECO:0007669"/>
    <property type="project" value="TreeGrafter"/>
</dbReference>
<feature type="transmembrane region" description="Helical" evidence="5">
    <location>
        <begin position="142"/>
        <end position="164"/>
    </location>
</feature>
<feature type="transmembrane region" description="Helical" evidence="5">
    <location>
        <begin position="240"/>
        <end position="263"/>
    </location>
</feature>
<keyword evidence="3 5" id="KW-1133">Transmembrane helix</keyword>
<evidence type="ECO:0000256" key="1">
    <source>
        <dbReference type="ARBA" id="ARBA00004141"/>
    </source>
</evidence>
<feature type="transmembrane region" description="Helical" evidence="5">
    <location>
        <begin position="275"/>
        <end position="298"/>
    </location>
</feature>
<feature type="transmembrane region" description="Helical" evidence="5">
    <location>
        <begin position="418"/>
        <end position="440"/>
    </location>
</feature>
<evidence type="ECO:0000256" key="3">
    <source>
        <dbReference type="ARBA" id="ARBA00022989"/>
    </source>
</evidence>
<dbReference type="AlphaFoldDB" id="A0AAV2HB12"/>
<name>A0AAV2HB12_LYMST</name>
<feature type="transmembrane region" description="Helical" evidence="5">
    <location>
        <begin position="384"/>
        <end position="406"/>
    </location>
</feature>
<dbReference type="Pfam" id="PF01490">
    <property type="entry name" value="Aa_trans"/>
    <property type="match status" value="2"/>
</dbReference>
<proteinExistence type="predicted"/>
<feature type="transmembrane region" description="Helical" evidence="5">
    <location>
        <begin position="318"/>
        <end position="339"/>
    </location>
</feature>
<dbReference type="Proteomes" id="UP001497497">
    <property type="component" value="Unassembled WGS sequence"/>
</dbReference>
<organism evidence="7 8">
    <name type="scientific">Lymnaea stagnalis</name>
    <name type="common">Great pond snail</name>
    <name type="synonym">Helix stagnalis</name>
    <dbReference type="NCBI Taxonomy" id="6523"/>
    <lineage>
        <taxon>Eukaryota</taxon>
        <taxon>Metazoa</taxon>
        <taxon>Spiralia</taxon>
        <taxon>Lophotrochozoa</taxon>
        <taxon>Mollusca</taxon>
        <taxon>Gastropoda</taxon>
        <taxon>Heterobranchia</taxon>
        <taxon>Euthyneura</taxon>
        <taxon>Panpulmonata</taxon>
        <taxon>Hygrophila</taxon>
        <taxon>Lymnaeoidea</taxon>
        <taxon>Lymnaeidae</taxon>
        <taxon>Lymnaea</taxon>
    </lineage>
</organism>
<comment type="subcellular location">
    <subcellularLocation>
        <location evidence="1">Membrane</location>
        <topology evidence="1">Multi-pass membrane protein</topology>
    </subcellularLocation>
</comment>
<dbReference type="PANTHER" id="PTHR22950">
    <property type="entry name" value="AMINO ACID TRANSPORTER"/>
    <property type="match status" value="1"/>
</dbReference>
<protein>
    <recommendedName>
        <fullName evidence="6">Amino acid transporter transmembrane domain-containing protein</fullName>
    </recommendedName>
</protein>
<evidence type="ECO:0000259" key="6">
    <source>
        <dbReference type="Pfam" id="PF01490"/>
    </source>
</evidence>
<dbReference type="InterPro" id="IPR013057">
    <property type="entry name" value="AA_transpt_TM"/>
</dbReference>
<keyword evidence="8" id="KW-1185">Reference proteome</keyword>
<feature type="transmembrane region" description="Helical" evidence="5">
    <location>
        <begin position="44"/>
        <end position="66"/>
    </location>
</feature>
<comment type="caution">
    <text evidence="7">The sequence shown here is derived from an EMBL/GenBank/DDBJ whole genome shotgun (WGS) entry which is preliminary data.</text>
</comment>
<reference evidence="7 8" key="1">
    <citation type="submission" date="2024-04" db="EMBL/GenBank/DDBJ databases">
        <authorList>
            <consortium name="Genoscope - CEA"/>
            <person name="William W."/>
        </authorList>
    </citation>
    <scope>NUCLEOTIDE SEQUENCE [LARGE SCALE GENOMIC DNA]</scope>
</reference>
<evidence type="ECO:0000256" key="4">
    <source>
        <dbReference type="ARBA" id="ARBA00023136"/>
    </source>
</evidence>
<accession>A0AAV2HB12</accession>
<keyword evidence="2 5" id="KW-0812">Transmembrane</keyword>
<evidence type="ECO:0000313" key="8">
    <source>
        <dbReference type="Proteomes" id="UP001497497"/>
    </source>
</evidence>
<keyword evidence="4 5" id="KW-0472">Membrane</keyword>